<name>A0AAQ4EQ34_AMBAM</name>
<keyword evidence="3" id="KW-1133">Transmembrane helix</keyword>
<keyword evidence="3" id="KW-0472">Membrane</keyword>
<comment type="caution">
    <text evidence="5">The sequence shown here is derived from an EMBL/GenBank/DDBJ whole genome shotgun (WGS) entry which is preliminary data.</text>
</comment>
<dbReference type="InterPro" id="IPR050327">
    <property type="entry name" value="Proton-linked_MCT"/>
</dbReference>
<dbReference type="GO" id="GO:0016020">
    <property type="term" value="C:membrane"/>
    <property type="evidence" value="ECO:0007669"/>
    <property type="project" value="UniProtKB-SubCell"/>
</dbReference>
<proteinExistence type="predicted"/>
<evidence type="ECO:0000256" key="3">
    <source>
        <dbReference type="SAM" id="Phobius"/>
    </source>
</evidence>
<dbReference type="Pfam" id="PF07690">
    <property type="entry name" value="MFS_1"/>
    <property type="match status" value="1"/>
</dbReference>
<dbReference type="SUPFAM" id="SSF103473">
    <property type="entry name" value="MFS general substrate transporter"/>
    <property type="match status" value="1"/>
</dbReference>
<comment type="subcellular location">
    <subcellularLocation>
        <location evidence="1">Membrane</location>
        <topology evidence="1">Multi-pass membrane protein</topology>
    </subcellularLocation>
</comment>
<feature type="transmembrane region" description="Helical" evidence="3">
    <location>
        <begin position="21"/>
        <end position="49"/>
    </location>
</feature>
<evidence type="ECO:0000313" key="5">
    <source>
        <dbReference type="EMBL" id="KAK8776872.1"/>
    </source>
</evidence>
<feature type="transmembrane region" description="Helical" evidence="3">
    <location>
        <begin position="114"/>
        <end position="136"/>
    </location>
</feature>
<organism evidence="5 6">
    <name type="scientific">Amblyomma americanum</name>
    <name type="common">Lone star tick</name>
    <dbReference type="NCBI Taxonomy" id="6943"/>
    <lineage>
        <taxon>Eukaryota</taxon>
        <taxon>Metazoa</taxon>
        <taxon>Ecdysozoa</taxon>
        <taxon>Arthropoda</taxon>
        <taxon>Chelicerata</taxon>
        <taxon>Arachnida</taxon>
        <taxon>Acari</taxon>
        <taxon>Parasitiformes</taxon>
        <taxon>Ixodida</taxon>
        <taxon>Ixodoidea</taxon>
        <taxon>Ixodidae</taxon>
        <taxon>Amblyomminae</taxon>
        <taxon>Amblyomma</taxon>
    </lineage>
</organism>
<keyword evidence="6" id="KW-1185">Reference proteome</keyword>
<protein>
    <recommendedName>
        <fullName evidence="4">Major facilitator superfamily (MFS) profile domain-containing protein</fullName>
    </recommendedName>
</protein>
<evidence type="ECO:0000313" key="6">
    <source>
        <dbReference type="Proteomes" id="UP001321473"/>
    </source>
</evidence>
<accession>A0AAQ4EQ34</accession>
<dbReference type="GO" id="GO:0008028">
    <property type="term" value="F:monocarboxylic acid transmembrane transporter activity"/>
    <property type="evidence" value="ECO:0007669"/>
    <property type="project" value="TreeGrafter"/>
</dbReference>
<dbReference type="InterPro" id="IPR036259">
    <property type="entry name" value="MFS_trans_sf"/>
</dbReference>
<evidence type="ECO:0000256" key="2">
    <source>
        <dbReference type="SAM" id="MobiDB-lite"/>
    </source>
</evidence>
<feature type="transmembrane region" description="Helical" evidence="3">
    <location>
        <begin position="148"/>
        <end position="166"/>
    </location>
</feature>
<feature type="transmembrane region" description="Helical" evidence="3">
    <location>
        <begin position="88"/>
        <end position="108"/>
    </location>
</feature>
<dbReference type="EMBL" id="JARKHS020012463">
    <property type="protein sequence ID" value="KAK8776872.1"/>
    <property type="molecule type" value="Genomic_DNA"/>
</dbReference>
<dbReference type="InterPro" id="IPR020846">
    <property type="entry name" value="MFS_dom"/>
</dbReference>
<keyword evidence="3" id="KW-0812">Transmembrane</keyword>
<feature type="domain" description="Major facilitator superfamily (MFS) profile" evidence="4">
    <location>
        <begin position="20"/>
        <end position="301"/>
    </location>
</feature>
<dbReference type="PROSITE" id="PS50850">
    <property type="entry name" value="MFS"/>
    <property type="match status" value="1"/>
</dbReference>
<feature type="transmembrane region" description="Helical" evidence="3">
    <location>
        <begin position="178"/>
        <end position="196"/>
    </location>
</feature>
<feature type="region of interest" description="Disordered" evidence="2">
    <location>
        <begin position="203"/>
        <end position="226"/>
    </location>
</feature>
<evidence type="ECO:0000256" key="1">
    <source>
        <dbReference type="ARBA" id="ARBA00004141"/>
    </source>
</evidence>
<sequence>MSRTSSSRRCPAYGLDSRQSWVTAAFCGLLLFLGLATVRVSGVLLYGIVEAFGVTRQEASWPVTLSGSLLRFASPITGFLCRQYSCKAVLLVSSFVTGIATVVCYFAESLTFITVFYGVIHGITLSGLFIGANVLVAQHFEKRRATACSLMFTAGGINTFVLPPLLEFFRTQYGIRGVFLLYGAILMNAFPFAIALRHPPPLRNHGKSRSSTSHSSNNPPIPNGIPRTELTANALPTCKPVEISSDMQARVNCSKPLIREAKTFRCSVDDEFCTNRDHIPSVQFRIKRVAARLKELFRFCE</sequence>
<gene>
    <name evidence="5" type="ORF">V5799_029780</name>
</gene>
<evidence type="ECO:0000259" key="4">
    <source>
        <dbReference type="PROSITE" id="PS50850"/>
    </source>
</evidence>
<dbReference type="Gene3D" id="1.20.1250.20">
    <property type="entry name" value="MFS general substrate transporter like domains"/>
    <property type="match status" value="1"/>
</dbReference>
<dbReference type="AlphaFoldDB" id="A0AAQ4EQ34"/>
<dbReference type="Proteomes" id="UP001321473">
    <property type="component" value="Unassembled WGS sequence"/>
</dbReference>
<reference evidence="5 6" key="1">
    <citation type="journal article" date="2023" name="Arcadia Sci">
        <title>De novo assembly of a long-read Amblyomma americanum tick genome.</title>
        <authorList>
            <person name="Chou S."/>
            <person name="Poskanzer K.E."/>
            <person name="Rollins M."/>
            <person name="Thuy-Boun P.S."/>
        </authorList>
    </citation>
    <scope>NUCLEOTIDE SEQUENCE [LARGE SCALE GENOMIC DNA]</scope>
    <source>
        <strain evidence="5">F_SG_1</strain>
        <tissue evidence="5">Salivary glands</tissue>
    </source>
</reference>
<dbReference type="PANTHER" id="PTHR11360">
    <property type="entry name" value="MONOCARBOXYLATE TRANSPORTER"/>
    <property type="match status" value="1"/>
</dbReference>
<feature type="compositionally biased region" description="Low complexity" evidence="2">
    <location>
        <begin position="209"/>
        <end position="226"/>
    </location>
</feature>
<dbReference type="InterPro" id="IPR011701">
    <property type="entry name" value="MFS"/>
</dbReference>
<dbReference type="PANTHER" id="PTHR11360:SF303">
    <property type="entry name" value="MAJOR FACILITATOR SUPERFAMILY (MFS) PROFILE DOMAIN-CONTAINING PROTEIN"/>
    <property type="match status" value="1"/>
</dbReference>